<dbReference type="InterPro" id="IPR000847">
    <property type="entry name" value="LysR_HTH_N"/>
</dbReference>
<evidence type="ECO:0000313" key="6">
    <source>
        <dbReference type="EMBL" id="MDX8538230.1"/>
    </source>
</evidence>
<evidence type="ECO:0000259" key="5">
    <source>
        <dbReference type="PROSITE" id="PS50931"/>
    </source>
</evidence>
<accession>A0ABU5ALR0</accession>
<dbReference type="RefSeq" id="WP_320320332.1">
    <property type="nucleotide sequence ID" value="NZ_JAVIIP010000005.1"/>
</dbReference>
<gene>
    <name evidence="6" type="ORF">RFM23_11435</name>
</gene>
<sequence>MAGRIADALPPLDWLRSFEAAARLSNFTAAAAELGLTQAAVSQHIRSLEQRLKTRLFVRLARGVALSPEGAAYLPHIQSAFATIGNSTTELFEPRAVQTVTVRVPISFALLVLVPALPDLARALPRIQLDVVTIHRPADYDQPGSTLDIRFGNGNFPGREADRLTVERLVPVASPALAGNADWTSLPLLLVAGAREMWAEWFSAAGVPGHTGRSHRFDSFVAAMEAAKTGAGALLGSRPLIDTALAGKALVALSGFELSSSSGHFLTRASAAGLTQAEQDFRLWLLSRLAGIGAL</sequence>
<feature type="domain" description="HTH lysR-type" evidence="5">
    <location>
        <begin position="10"/>
        <end position="67"/>
    </location>
</feature>
<comment type="caution">
    <text evidence="6">The sequence shown here is derived from an EMBL/GenBank/DDBJ whole genome shotgun (WGS) entry which is preliminary data.</text>
</comment>
<dbReference type="InterPro" id="IPR036390">
    <property type="entry name" value="WH_DNA-bd_sf"/>
</dbReference>
<dbReference type="PROSITE" id="PS50931">
    <property type="entry name" value="HTH_LYSR"/>
    <property type="match status" value="1"/>
</dbReference>
<keyword evidence="7" id="KW-1185">Reference proteome</keyword>
<dbReference type="Pfam" id="PF00126">
    <property type="entry name" value="HTH_1"/>
    <property type="match status" value="1"/>
</dbReference>
<comment type="similarity">
    <text evidence="1">Belongs to the LysR transcriptional regulatory family.</text>
</comment>
<evidence type="ECO:0000256" key="1">
    <source>
        <dbReference type="ARBA" id="ARBA00009437"/>
    </source>
</evidence>
<dbReference type="EMBL" id="JAVIIP010000005">
    <property type="protein sequence ID" value="MDX8538230.1"/>
    <property type="molecule type" value="Genomic_DNA"/>
</dbReference>
<name>A0ABU5ALR0_9HYPH</name>
<reference evidence="6 7" key="1">
    <citation type="submission" date="2023-08" db="EMBL/GenBank/DDBJ databases">
        <title>Implementing the SeqCode for naming new Mesorhizobium species isolated from Vachellia karroo root nodules.</title>
        <authorList>
            <person name="Van Lill M."/>
        </authorList>
    </citation>
    <scope>NUCLEOTIDE SEQUENCE [LARGE SCALE GENOMIC DNA]</scope>
    <source>
        <strain evidence="6 7">VK4B</strain>
    </source>
</reference>
<dbReference type="SUPFAM" id="SSF46785">
    <property type="entry name" value="Winged helix' DNA-binding domain"/>
    <property type="match status" value="1"/>
</dbReference>
<dbReference type="PRINTS" id="PR00039">
    <property type="entry name" value="HTHLYSR"/>
</dbReference>
<organism evidence="6 7">
    <name type="scientific">Mesorhizobium abyssinicae</name>
    <dbReference type="NCBI Taxonomy" id="1209958"/>
    <lineage>
        <taxon>Bacteria</taxon>
        <taxon>Pseudomonadati</taxon>
        <taxon>Pseudomonadota</taxon>
        <taxon>Alphaproteobacteria</taxon>
        <taxon>Hyphomicrobiales</taxon>
        <taxon>Phyllobacteriaceae</taxon>
        <taxon>Mesorhizobium</taxon>
    </lineage>
</organism>
<evidence type="ECO:0000256" key="4">
    <source>
        <dbReference type="ARBA" id="ARBA00023163"/>
    </source>
</evidence>
<keyword evidence="4" id="KW-0804">Transcription</keyword>
<dbReference type="PANTHER" id="PTHR30537:SF79">
    <property type="entry name" value="TRANSCRIPTIONAL REGULATOR-RELATED"/>
    <property type="match status" value="1"/>
</dbReference>
<keyword evidence="3" id="KW-0238">DNA-binding</keyword>
<dbReference type="Gene3D" id="3.40.190.10">
    <property type="entry name" value="Periplasmic binding protein-like II"/>
    <property type="match status" value="2"/>
</dbReference>
<dbReference type="Gene3D" id="1.10.10.10">
    <property type="entry name" value="Winged helix-like DNA-binding domain superfamily/Winged helix DNA-binding domain"/>
    <property type="match status" value="1"/>
</dbReference>
<dbReference type="Pfam" id="PF03466">
    <property type="entry name" value="LysR_substrate"/>
    <property type="match status" value="1"/>
</dbReference>
<dbReference type="InterPro" id="IPR058163">
    <property type="entry name" value="LysR-type_TF_proteobact-type"/>
</dbReference>
<protein>
    <submittedName>
        <fullName evidence="6">LysR family transcriptional regulator</fullName>
    </submittedName>
</protein>
<evidence type="ECO:0000256" key="3">
    <source>
        <dbReference type="ARBA" id="ARBA00023125"/>
    </source>
</evidence>
<dbReference type="Proteomes" id="UP001276564">
    <property type="component" value="Unassembled WGS sequence"/>
</dbReference>
<keyword evidence="2" id="KW-0805">Transcription regulation</keyword>
<dbReference type="SUPFAM" id="SSF53850">
    <property type="entry name" value="Periplasmic binding protein-like II"/>
    <property type="match status" value="1"/>
</dbReference>
<dbReference type="InterPro" id="IPR005119">
    <property type="entry name" value="LysR_subst-bd"/>
</dbReference>
<proteinExistence type="inferred from homology"/>
<evidence type="ECO:0000313" key="7">
    <source>
        <dbReference type="Proteomes" id="UP001276564"/>
    </source>
</evidence>
<evidence type="ECO:0000256" key="2">
    <source>
        <dbReference type="ARBA" id="ARBA00023015"/>
    </source>
</evidence>
<dbReference type="InterPro" id="IPR036388">
    <property type="entry name" value="WH-like_DNA-bd_sf"/>
</dbReference>
<dbReference type="PANTHER" id="PTHR30537">
    <property type="entry name" value="HTH-TYPE TRANSCRIPTIONAL REGULATOR"/>
    <property type="match status" value="1"/>
</dbReference>